<gene>
    <name evidence="1" type="ORF">NCTC10418_02845</name>
</gene>
<protein>
    <submittedName>
        <fullName evidence="1">Uncharacterized protein</fullName>
    </submittedName>
</protein>
<reference evidence="1 2" key="1">
    <citation type="submission" date="2018-06" db="EMBL/GenBank/DDBJ databases">
        <authorList>
            <consortium name="Pathogen Informatics"/>
            <person name="Doyle S."/>
        </authorList>
    </citation>
    <scope>NUCLEOTIDE SEQUENCE [LARGE SCALE GENOMIC DNA]</scope>
    <source>
        <strain evidence="1 2">NCTC10418</strain>
    </source>
</reference>
<evidence type="ECO:0000313" key="1">
    <source>
        <dbReference type="EMBL" id="STE85249.1"/>
    </source>
</evidence>
<dbReference type="Proteomes" id="UP000255460">
    <property type="component" value="Unassembled WGS sequence"/>
</dbReference>
<dbReference type="AlphaFoldDB" id="A0A376KR83"/>
<proteinExistence type="predicted"/>
<name>A0A376KR83_ECOLX</name>
<sequence length="105" mass="11212">MRLGDHHNSGGITTGDLVTNINLLETNATIDWCGDAAPVELQLRAGDACFISLNGAFGFTDQRLLGIQLLTGDEIGFCQLLITRQITAGVSKRGFIFCQLALGLC</sequence>
<dbReference type="EMBL" id="UFZQ01000001">
    <property type="protein sequence ID" value="STE85249.1"/>
    <property type="molecule type" value="Genomic_DNA"/>
</dbReference>
<organism evidence="1 2">
    <name type="scientific">Escherichia coli</name>
    <dbReference type="NCBI Taxonomy" id="562"/>
    <lineage>
        <taxon>Bacteria</taxon>
        <taxon>Pseudomonadati</taxon>
        <taxon>Pseudomonadota</taxon>
        <taxon>Gammaproteobacteria</taxon>
        <taxon>Enterobacterales</taxon>
        <taxon>Enterobacteriaceae</taxon>
        <taxon>Escherichia</taxon>
    </lineage>
</organism>
<accession>A0A376KR83</accession>
<evidence type="ECO:0000313" key="2">
    <source>
        <dbReference type="Proteomes" id="UP000255460"/>
    </source>
</evidence>